<keyword evidence="4 5" id="KW-0067">ATP-binding</keyword>
<keyword evidence="2 5" id="KW-0547">Nucleotide-binding</keyword>
<evidence type="ECO:0000256" key="4">
    <source>
        <dbReference type="ARBA" id="ARBA00022840"/>
    </source>
</evidence>
<dbReference type="InterPro" id="IPR000719">
    <property type="entry name" value="Prot_kinase_dom"/>
</dbReference>
<dbReference type="PROSITE" id="PS50011">
    <property type="entry name" value="PROTEIN_KINASE_DOM"/>
    <property type="match status" value="1"/>
</dbReference>
<sequence>MRRIVIDKRYKIFKKLGSGAMGDVYQVKDLRNDSIVALKLLLKKKTTSATIQRFKREFRLLSELHHPNLCSVYDFGILRDGRSYFTMEFVDGKDIFKAAKDLSYEKIY</sequence>
<comment type="caution">
    <text evidence="7">The sequence shown here is derived from an EMBL/GenBank/DDBJ whole genome shotgun (WGS) entry which is preliminary data.</text>
</comment>
<dbReference type="InterPro" id="IPR017441">
    <property type="entry name" value="Protein_kinase_ATP_BS"/>
</dbReference>
<proteinExistence type="predicted"/>
<dbReference type="AlphaFoldDB" id="A0A0S7Y893"/>
<evidence type="ECO:0000259" key="6">
    <source>
        <dbReference type="PROSITE" id="PS50011"/>
    </source>
</evidence>
<evidence type="ECO:0000256" key="1">
    <source>
        <dbReference type="ARBA" id="ARBA00022679"/>
    </source>
</evidence>
<feature type="domain" description="Protein kinase" evidence="6">
    <location>
        <begin position="10"/>
        <end position="108"/>
    </location>
</feature>
<dbReference type="PANTHER" id="PTHR43289:SF6">
    <property type="entry name" value="SERINE_THREONINE-PROTEIN KINASE NEKL-3"/>
    <property type="match status" value="1"/>
</dbReference>
<protein>
    <recommendedName>
        <fullName evidence="6">Protein kinase domain-containing protein</fullName>
    </recommendedName>
</protein>
<dbReference type="Pfam" id="PF00069">
    <property type="entry name" value="Pkinase"/>
    <property type="match status" value="1"/>
</dbReference>
<dbReference type="GO" id="GO:0004674">
    <property type="term" value="F:protein serine/threonine kinase activity"/>
    <property type="evidence" value="ECO:0007669"/>
    <property type="project" value="TreeGrafter"/>
</dbReference>
<accession>A0A0S7Y893</accession>
<keyword evidence="1" id="KW-0808">Transferase</keyword>
<dbReference type="GO" id="GO:0005524">
    <property type="term" value="F:ATP binding"/>
    <property type="evidence" value="ECO:0007669"/>
    <property type="project" value="UniProtKB-UniRule"/>
</dbReference>
<dbReference type="PROSITE" id="PS00107">
    <property type="entry name" value="PROTEIN_KINASE_ATP"/>
    <property type="match status" value="1"/>
</dbReference>
<evidence type="ECO:0000313" key="8">
    <source>
        <dbReference type="Proteomes" id="UP000051012"/>
    </source>
</evidence>
<organism evidence="7 8">
    <name type="scientific">candidate division TA06 bacterium DG_78</name>
    <dbReference type="NCBI Taxonomy" id="1703772"/>
    <lineage>
        <taxon>Bacteria</taxon>
        <taxon>Bacteria division TA06</taxon>
    </lineage>
</organism>
<dbReference type="EMBL" id="LJNI01000148">
    <property type="protein sequence ID" value="KPJ70973.1"/>
    <property type="molecule type" value="Genomic_DNA"/>
</dbReference>
<evidence type="ECO:0000256" key="2">
    <source>
        <dbReference type="ARBA" id="ARBA00022741"/>
    </source>
</evidence>
<evidence type="ECO:0000256" key="3">
    <source>
        <dbReference type="ARBA" id="ARBA00022777"/>
    </source>
</evidence>
<dbReference type="Proteomes" id="UP000051012">
    <property type="component" value="Unassembled WGS sequence"/>
</dbReference>
<reference evidence="7 8" key="1">
    <citation type="journal article" date="2015" name="Microbiome">
        <title>Genomic resolution of linkages in carbon, nitrogen, and sulfur cycling among widespread estuary sediment bacteria.</title>
        <authorList>
            <person name="Baker B.J."/>
            <person name="Lazar C.S."/>
            <person name="Teske A.P."/>
            <person name="Dick G.J."/>
        </authorList>
    </citation>
    <scope>NUCLEOTIDE SEQUENCE [LARGE SCALE GENOMIC DNA]</scope>
    <source>
        <strain evidence="7">DG_78</strain>
    </source>
</reference>
<gene>
    <name evidence="7" type="ORF">AMJ52_09245</name>
</gene>
<evidence type="ECO:0000256" key="5">
    <source>
        <dbReference type="PROSITE-ProRule" id="PRU10141"/>
    </source>
</evidence>
<dbReference type="PANTHER" id="PTHR43289">
    <property type="entry name" value="MITOGEN-ACTIVATED PROTEIN KINASE KINASE KINASE 20-RELATED"/>
    <property type="match status" value="1"/>
</dbReference>
<feature type="non-terminal residue" evidence="7">
    <location>
        <position position="108"/>
    </location>
</feature>
<name>A0A0S7Y893_UNCT6</name>
<feature type="binding site" evidence="5">
    <location>
        <position position="39"/>
    </location>
    <ligand>
        <name>ATP</name>
        <dbReference type="ChEBI" id="CHEBI:30616"/>
    </ligand>
</feature>
<keyword evidence="3" id="KW-0418">Kinase</keyword>
<dbReference type="SUPFAM" id="SSF56112">
    <property type="entry name" value="Protein kinase-like (PK-like)"/>
    <property type="match status" value="1"/>
</dbReference>
<evidence type="ECO:0000313" key="7">
    <source>
        <dbReference type="EMBL" id="KPJ70973.1"/>
    </source>
</evidence>
<dbReference type="Gene3D" id="3.30.200.20">
    <property type="entry name" value="Phosphorylase Kinase, domain 1"/>
    <property type="match status" value="1"/>
</dbReference>
<dbReference type="InterPro" id="IPR011009">
    <property type="entry name" value="Kinase-like_dom_sf"/>
</dbReference>